<keyword evidence="2" id="KW-0547">Nucleotide-binding</keyword>
<dbReference type="Gene3D" id="3.30.950.30">
    <property type="entry name" value="Schlafen, AAA domain"/>
    <property type="match status" value="1"/>
</dbReference>
<dbReference type="Pfam" id="PF04326">
    <property type="entry name" value="SLFN_AlbA_2"/>
    <property type="match status" value="1"/>
</dbReference>
<evidence type="ECO:0000259" key="1">
    <source>
        <dbReference type="Pfam" id="PF04326"/>
    </source>
</evidence>
<evidence type="ECO:0000313" key="2">
    <source>
        <dbReference type="EMBL" id="MSC58347.1"/>
    </source>
</evidence>
<keyword evidence="2" id="KW-0378">Hydrolase</keyword>
<dbReference type="InterPro" id="IPR007421">
    <property type="entry name" value="Schlafen_AlbA_2_dom"/>
</dbReference>
<proteinExistence type="predicted"/>
<gene>
    <name evidence="2" type="ORF">GKE48_12975</name>
</gene>
<dbReference type="SUPFAM" id="SSF46785">
    <property type="entry name" value="Winged helix' DNA-binding domain"/>
    <property type="match status" value="1"/>
</dbReference>
<reference evidence="2 3" key="1">
    <citation type="journal article" date="2019" name="Nat. Med.">
        <title>A library of human gut bacterial isolates paired with longitudinal multiomics data enables mechanistic microbiome research.</title>
        <authorList>
            <person name="Poyet M."/>
            <person name="Groussin M."/>
            <person name="Gibbons S.M."/>
            <person name="Avila-Pacheco J."/>
            <person name="Jiang X."/>
            <person name="Kearney S.M."/>
            <person name="Perrotta A.R."/>
            <person name="Berdy B."/>
            <person name="Zhao S."/>
            <person name="Lieberman T.D."/>
            <person name="Swanson P.K."/>
            <person name="Smith M."/>
            <person name="Roesemann S."/>
            <person name="Alexander J.E."/>
            <person name="Rich S.A."/>
            <person name="Livny J."/>
            <person name="Vlamakis H."/>
            <person name="Clish C."/>
            <person name="Bullock K."/>
            <person name="Deik A."/>
            <person name="Scott J."/>
            <person name="Pierce K.A."/>
            <person name="Xavier R.J."/>
            <person name="Alm E.J."/>
        </authorList>
    </citation>
    <scope>NUCLEOTIDE SEQUENCE [LARGE SCALE GENOMIC DNA]</scope>
    <source>
        <strain evidence="2 3">BIOML-A1</strain>
    </source>
</reference>
<sequence>MTIEEILSMEENQTFDRKSINISPKDLAIPIVAFANADGGDIAIGITDKTKRIEGIDFETKKLNELLRVPFDFCNPTIKVGIEKVPCVDEKGRENHVLVMHIDASPQVHANQADDVFLRVGDKSKLQTFEERLQLNYDKGERYFEDKAVPDATIDDIDMDFVKEYIDEIDYGKSPLEYLKENRGFIKEKDGEIQISTAAILLFGKNPQNFFPRARIRFIRYEGTEEKFGTEMNVIKDVIFEGTLLNMINEAIAYLDTQVKEKTYLGPDGTFVTDEEYPKFVRQELIVNAVTHRAYSITGTDIQIKMFDDHIVVESPGKLPGLVRADNIRFTHFSRNPKIAEFLKNYKFVKEFGEGVNRMCNELEQVGLKDPVYHTNAFMLQAVIYNSKVGKNIVEKTADSLKKLAVAVNKSLIDYQKPAIGEEKSAIDDKKSAVDRIKSAIEQQKYNEPSKANILKVYDEIEKNQIFGTKEIKEILDCSPSTARAVMTKLRDMKVVKVVNGKGKGKYVFIE</sequence>
<name>A0A7C9L0U5_9FIRM</name>
<dbReference type="InterPro" id="IPR036390">
    <property type="entry name" value="WH_DNA-bd_sf"/>
</dbReference>
<protein>
    <submittedName>
        <fullName evidence="2">ATP-dependent DNA helicase RecG</fullName>
    </submittedName>
</protein>
<organism evidence="2 3">
    <name type="scientific">Lachnospira eligens</name>
    <dbReference type="NCBI Taxonomy" id="39485"/>
    <lineage>
        <taxon>Bacteria</taxon>
        <taxon>Bacillati</taxon>
        <taxon>Bacillota</taxon>
        <taxon>Clostridia</taxon>
        <taxon>Lachnospirales</taxon>
        <taxon>Lachnospiraceae</taxon>
        <taxon>Lachnospira</taxon>
    </lineage>
</organism>
<feature type="domain" description="Schlafen AlbA-2" evidence="1">
    <location>
        <begin position="11"/>
        <end position="125"/>
    </location>
</feature>
<dbReference type="Proteomes" id="UP000481964">
    <property type="component" value="Unassembled WGS sequence"/>
</dbReference>
<dbReference type="PANTHER" id="PTHR30595:SF6">
    <property type="entry name" value="SCHLAFEN ALBA-2 DOMAIN-CONTAINING PROTEIN"/>
    <property type="match status" value="1"/>
</dbReference>
<keyword evidence="2" id="KW-0347">Helicase</keyword>
<keyword evidence="2" id="KW-0067">ATP-binding</keyword>
<dbReference type="GO" id="GO:0004386">
    <property type="term" value="F:helicase activity"/>
    <property type="evidence" value="ECO:0007669"/>
    <property type="project" value="UniProtKB-KW"/>
</dbReference>
<dbReference type="InterPro" id="IPR038461">
    <property type="entry name" value="Schlafen_AlbA_2_dom_sf"/>
</dbReference>
<comment type="caution">
    <text evidence="2">The sequence shown here is derived from an EMBL/GenBank/DDBJ whole genome shotgun (WGS) entry which is preliminary data.</text>
</comment>
<dbReference type="PANTHER" id="PTHR30595">
    <property type="entry name" value="GLPR-RELATED TRANSCRIPTIONAL REPRESSOR"/>
    <property type="match status" value="1"/>
</dbReference>
<dbReference type="EMBL" id="WKRD01000011">
    <property type="protein sequence ID" value="MSC58347.1"/>
    <property type="molecule type" value="Genomic_DNA"/>
</dbReference>
<dbReference type="InterPro" id="IPR038475">
    <property type="entry name" value="RecG_C_sf"/>
</dbReference>
<dbReference type="Pfam" id="PF13749">
    <property type="entry name" value="HATPase_c_4"/>
    <property type="match status" value="1"/>
</dbReference>
<evidence type="ECO:0000313" key="3">
    <source>
        <dbReference type="Proteomes" id="UP000481964"/>
    </source>
</evidence>
<dbReference type="RefSeq" id="WP_154301260.1">
    <property type="nucleotide sequence ID" value="NZ_WKRD01000011.1"/>
</dbReference>
<accession>A0A7C9L0U5</accession>
<dbReference type="Gene3D" id="3.30.565.60">
    <property type="match status" value="1"/>
</dbReference>
<dbReference type="AlphaFoldDB" id="A0A7C9L0U5"/>